<keyword evidence="2" id="KW-1185">Reference proteome</keyword>
<comment type="caution">
    <text evidence="1">The sequence shown here is derived from an EMBL/GenBank/DDBJ whole genome shotgun (WGS) entry which is preliminary data.</text>
</comment>
<name>A0A368XD24_9BACI</name>
<organism evidence="1 2">
    <name type="scientific">Saliterribacillus persicus</name>
    <dbReference type="NCBI Taxonomy" id="930114"/>
    <lineage>
        <taxon>Bacteria</taxon>
        <taxon>Bacillati</taxon>
        <taxon>Bacillota</taxon>
        <taxon>Bacilli</taxon>
        <taxon>Bacillales</taxon>
        <taxon>Bacillaceae</taxon>
        <taxon>Saliterribacillus</taxon>
    </lineage>
</organism>
<dbReference type="RefSeq" id="WP_114354067.1">
    <property type="nucleotide sequence ID" value="NZ_QPJJ01000015.1"/>
</dbReference>
<accession>A0A368XD24</accession>
<gene>
    <name evidence="1" type="ORF">DFR57_11559</name>
</gene>
<sequence>MKIQGHDIICDVKTTNNYNDKYTEQCFCYECQNFRLNFRSNYPEVVVFLEQFGVNIEFPLEIMELGFDVHKKRREYSVYYSIKGELPIDSILLTISGTSIVLRNWNVASEAYSNTGMKEPFFIIEISELFINAHKH</sequence>
<dbReference type="AlphaFoldDB" id="A0A368XD24"/>
<protein>
    <submittedName>
        <fullName evidence="1">Uncharacterized protein</fullName>
    </submittedName>
</protein>
<dbReference type="EMBL" id="QPJJ01000015">
    <property type="protein sequence ID" value="RCW63934.1"/>
    <property type="molecule type" value="Genomic_DNA"/>
</dbReference>
<evidence type="ECO:0000313" key="2">
    <source>
        <dbReference type="Proteomes" id="UP000252585"/>
    </source>
</evidence>
<reference evidence="1 2" key="1">
    <citation type="submission" date="2018-07" db="EMBL/GenBank/DDBJ databases">
        <title>Genomic Encyclopedia of Type Strains, Phase IV (KMG-IV): sequencing the most valuable type-strain genomes for metagenomic binning, comparative biology and taxonomic classification.</title>
        <authorList>
            <person name="Goeker M."/>
        </authorList>
    </citation>
    <scope>NUCLEOTIDE SEQUENCE [LARGE SCALE GENOMIC DNA]</scope>
    <source>
        <strain evidence="1 2">DSM 27696</strain>
    </source>
</reference>
<proteinExistence type="predicted"/>
<evidence type="ECO:0000313" key="1">
    <source>
        <dbReference type="EMBL" id="RCW63934.1"/>
    </source>
</evidence>
<dbReference type="Proteomes" id="UP000252585">
    <property type="component" value="Unassembled WGS sequence"/>
</dbReference>
<dbReference type="OrthoDB" id="1691135at2"/>